<evidence type="ECO:0000256" key="5">
    <source>
        <dbReference type="ARBA" id="ARBA00023002"/>
    </source>
</evidence>
<keyword evidence="3" id="KW-0349">Heme</keyword>
<keyword evidence="7" id="KW-0411">Iron-sulfur</keyword>
<evidence type="ECO:0000256" key="1">
    <source>
        <dbReference type="ARBA" id="ARBA00010429"/>
    </source>
</evidence>
<proteinExistence type="inferred from homology"/>
<dbReference type="Pfam" id="PF01077">
    <property type="entry name" value="NIR_SIR"/>
    <property type="match status" value="2"/>
</dbReference>
<dbReference type="GO" id="GO:0020037">
    <property type="term" value="F:heme binding"/>
    <property type="evidence" value="ECO:0007669"/>
    <property type="project" value="InterPro"/>
</dbReference>
<dbReference type="PROSITE" id="PS00365">
    <property type="entry name" value="NIR_SIR"/>
    <property type="match status" value="1"/>
</dbReference>
<evidence type="ECO:0000313" key="11">
    <source>
        <dbReference type="Proteomes" id="UP000290253"/>
    </source>
</evidence>
<comment type="caution">
    <text evidence="10">The sequence shown here is derived from an EMBL/GenBank/DDBJ whole genome shotgun (WGS) entry which is preliminary data.</text>
</comment>
<dbReference type="NCBIfam" id="NF007126">
    <property type="entry name" value="PRK09567.1"/>
    <property type="match status" value="1"/>
</dbReference>
<dbReference type="Gene3D" id="3.90.480.10">
    <property type="entry name" value="Sulfite Reductase Hemoprotein,Domain 2"/>
    <property type="match status" value="1"/>
</dbReference>
<dbReference type="Proteomes" id="UP000290253">
    <property type="component" value="Unassembled WGS sequence"/>
</dbReference>
<dbReference type="InterPro" id="IPR006066">
    <property type="entry name" value="NO2/SO3_Rdtase_FeS/sirohaem_BS"/>
</dbReference>
<dbReference type="NCBIfam" id="TIGR02435">
    <property type="entry name" value="CobG"/>
    <property type="match status" value="1"/>
</dbReference>
<reference evidence="10 11" key="1">
    <citation type="journal article" date="2016" name="Int. J. Syst. Evol. Microbiol.">
        <title>Acidipila dinghuensis sp. nov., an acidobacterium isolated from forest soil.</title>
        <authorList>
            <person name="Jiang Y.W."/>
            <person name="Wang J."/>
            <person name="Chen M.H."/>
            <person name="Lv Y.Y."/>
            <person name="Qiu L.H."/>
        </authorList>
    </citation>
    <scope>NUCLEOTIDE SEQUENCE [LARGE SCALE GENOMIC DNA]</scope>
    <source>
        <strain evidence="10 11">DHOF10</strain>
    </source>
</reference>
<dbReference type="GO" id="GO:0051539">
    <property type="term" value="F:4 iron, 4 sulfur cluster binding"/>
    <property type="evidence" value="ECO:0007669"/>
    <property type="project" value="UniProtKB-KW"/>
</dbReference>
<feature type="domain" description="Nitrite/sulphite reductase 4Fe-4S" evidence="8">
    <location>
        <begin position="449"/>
        <end position="567"/>
    </location>
</feature>
<dbReference type="AlphaFoldDB" id="A0A4Q1SKR5"/>
<dbReference type="InterPro" id="IPR005117">
    <property type="entry name" value="NiRdtase/SiRdtase_haem-b_fer"/>
</dbReference>
<dbReference type="InterPro" id="IPR051329">
    <property type="entry name" value="NIR_SIR_4Fe-4S"/>
</dbReference>
<feature type="domain" description="Nitrite/Sulfite reductase ferredoxin-like" evidence="9">
    <location>
        <begin position="116"/>
        <end position="175"/>
    </location>
</feature>
<feature type="domain" description="Nitrite/Sulfite reductase ferredoxin-like" evidence="9">
    <location>
        <begin position="369"/>
        <end position="434"/>
    </location>
</feature>
<keyword evidence="6" id="KW-0408">Iron</keyword>
<evidence type="ECO:0000256" key="6">
    <source>
        <dbReference type="ARBA" id="ARBA00023004"/>
    </source>
</evidence>
<dbReference type="PANTHER" id="PTHR32439">
    <property type="entry name" value="FERREDOXIN--NITRITE REDUCTASE, CHLOROPLASTIC"/>
    <property type="match status" value="1"/>
</dbReference>
<comment type="similarity">
    <text evidence="1">Belongs to the nitrite and sulfite reductase 4Fe-4S domain family.</text>
</comment>
<dbReference type="GO" id="GO:0046872">
    <property type="term" value="F:metal ion binding"/>
    <property type="evidence" value="ECO:0007669"/>
    <property type="project" value="UniProtKB-KW"/>
</dbReference>
<evidence type="ECO:0000256" key="7">
    <source>
        <dbReference type="ARBA" id="ARBA00023014"/>
    </source>
</evidence>
<keyword evidence="11" id="KW-1185">Reference proteome</keyword>
<dbReference type="InterPro" id="IPR036136">
    <property type="entry name" value="Nit/Sulf_reduc_fer-like_dom_sf"/>
</dbReference>
<evidence type="ECO:0000256" key="4">
    <source>
        <dbReference type="ARBA" id="ARBA00022723"/>
    </source>
</evidence>
<dbReference type="GO" id="GO:0016491">
    <property type="term" value="F:oxidoreductase activity"/>
    <property type="evidence" value="ECO:0007669"/>
    <property type="project" value="UniProtKB-KW"/>
</dbReference>
<accession>A0A4Q1SKR5</accession>
<dbReference type="Pfam" id="PF03460">
    <property type="entry name" value="NIR_SIR_ferr"/>
    <property type="match status" value="2"/>
</dbReference>
<name>A0A4Q1SKR5_9BACT</name>
<sequence length="591" mass="64361">MPSQLESLSSAFSAEQENYLRGFFAGVMQRPFVGQNAAGQLTCQPGTGANLAAPQEEMFFGTPVSDLCAEELWKYQSNPLDLWDELLRTAASNEAPNAENRFRLKFHGLFHVAPAQDSFMLRMRVPGGVMTAAQLRGVAQIAEQWGNSRIDLTTRANIQLREFAPKNVVHVLNSIRRLGMSSLGSGADNIRNITASPISGYDPQELLDVQPYADAMQNYITHSRDLFGLPRKFNIAFDNGGVISVLADTNDIGFVAVRVAEGRNVPAGIYFRVLLCGITGHKQFATDCGLLLLPEQAVAVAAAMVRVFAENGDRTDRKKARLKYLLDRWGVERFLQETEKKLAFPVLRVAASECESRGPVDRAGHLGTHAQRQEGLSYIGVCVPVGLLSVEQARAIAEVAERFGCGELRLTVWQNLILPNVPTACLDEARAALLGAGLEISAGTVQSGTVACTGNRGCKYAAADTKSHALEIARSLDSAFRILQPVNLHVTGCSHSCAQHYVGDIGLMGVKVDGDEGYQVNLGGGADSDQAIARQLFPAMKYRDLLPALHALFDRYMAQRRDCESFLVFTQRHSIDELRGMCATQQGDIAS</sequence>
<organism evidence="10 11">
    <name type="scientific">Silvibacterium dinghuense</name>
    <dbReference type="NCBI Taxonomy" id="1560006"/>
    <lineage>
        <taxon>Bacteria</taxon>
        <taxon>Pseudomonadati</taxon>
        <taxon>Acidobacteriota</taxon>
        <taxon>Terriglobia</taxon>
        <taxon>Terriglobales</taxon>
        <taxon>Acidobacteriaceae</taxon>
        <taxon>Silvibacterium</taxon>
    </lineage>
</organism>
<dbReference type="OrthoDB" id="9803707at2"/>
<evidence type="ECO:0000256" key="2">
    <source>
        <dbReference type="ARBA" id="ARBA00022485"/>
    </source>
</evidence>
<dbReference type="SUPFAM" id="SSF55124">
    <property type="entry name" value="Nitrite/Sulfite reductase N-terminal domain-like"/>
    <property type="match status" value="2"/>
</dbReference>
<dbReference type="PANTHER" id="PTHR32439:SF0">
    <property type="entry name" value="FERREDOXIN--NITRITE REDUCTASE, CHLOROPLASTIC"/>
    <property type="match status" value="1"/>
</dbReference>
<dbReference type="InterPro" id="IPR045854">
    <property type="entry name" value="NO2/SO3_Rdtase_4Fe4S_sf"/>
</dbReference>
<evidence type="ECO:0000259" key="8">
    <source>
        <dbReference type="Pfam" id="PF01077"/>
    </source>
</evidence>
<dbReference type="EMBL" id="SDMK01000001">
    <property type="protein sequence ID" value="RXS98077.1"/>
    <property type="molecule type" value="Genomic_DNA"/>
</dbReference>
<evidence type="ECO:0000256" key="3">
    <source>
        <dbReference type="ARBA" id="ARBA00022617"/>
    </source>
</evidence>
<keyword evidence="4" id="KW-0479">Metal-binding</keyword>
<dbReference type="Gene3D" id="3.30.413.10">
    <property type="entry name" value="Sulfite Reductase Hemoprotein, domain 1"/>
    <property type="match status" value="2"/>
</dbReference>
<dbReference type="InterPro" id="IPR012798">
    <property type="entry name" value="Cbl_synth_CobG-like"/>
</dbReference>
<keyword evidence="2" id="KW-0004">4Fe-4S</keyword>
<gene>
    <name evidence="10" type="ORF">ESZ00_01075</name>
</gene>
<dbReference type="SUPFAM" id="SSF56014">
    <property type="entry name" value="Nitrite and sulphite reductase 4Fe-4S domain-like"/>
    <property type="match status" value="2"/>
</dbReference>
<dbReference type="InterPro" id="IPR006067">
    <property type="entry name" value="NO2/SO3_Rdtase_4Fe4S_dom"/>
</dbReference>
<feature type="domain" description="Nitrite/sulphite reductase 4Fe-4S" evidence="8">
    <location>
        <begin position="187"/>
        <end position="343"/>
    </location>
</feature>
<dbReference type="PRINTS" id="PR00397">
    <property type="entry name" value="SIROHAEM"/>
</dbReference>
<protein>
    <submittedName>
        <fullName evidence="10">NirA family protein</fullName>
    </submittedName>
</protein>
<evidence type="ECO:0000259" key="9">
    <source>
        <dbReference type="Pfam" id="PF03460"/>
    </source>
</evidence>
<evidence type="ECO:0000313" key="10">
    <source>
        <dbReference type="EMBL" id="RXS98077.1"/>
    </source>
</evidence>
<keyword evidence="5" id="KW-0560">Oxidoreductase</keyword>